<comment type="similarity">
    <text evidence="1">Belongs to the glycosyltransferase group 1 family. Glycosyltransferase 4 subfamily.</text>
</comment>
<evidence type="ECO:0000313" key="14">
    <source>
        <dbReference type="Proteomes" id="UP000265515"/>
    </source>
</evidence>
<evidence type="ECO:0000256" key="1">
    <source>
        <dbReference type="ARBA" id="ARBA00009481"/>
    </source>
</evidence>
<dbReference type="OMA" id="HTEESFW"/>
<evidence type="ECO:0000313" key="13">
    <source>
        <dbReference type="EMBL" id="GBG85830.1"/>
    </source>
</evidence>
<organism evidence="13 14">
    <name type="scientific">Chara braunii</name>
    <name type="common">Braun's stonewort</name>
    <dbReference type="NCBI Taxonomy" id="69332"/>
    <lineage>
        <taxon>Eukaryota</taxon>
        <taxon>Viridiplantae</taxon>
        <taxon>Streptophyta</taxon>
        <taxon>Charophyceae</taxon>
        <taxon>Charales</taxon>
        <taxon>Characeae</taxon>
        <taxon>Chara</taxon>
    </lineage>
</organism>
<protein>
    <recommendedName>
        <fullName evidence="9">digalactosyldiacylglycerol synthase</fullName>
        <ecNumber evidence="9">2.4.1.241</ecNumber>
    </recommendedName>
</protein>
<keyword evidence="5" id="KW-0808">Transferase</keyword>
<feature type="domain" description="Glycosyl transferase family 1" evidence="12">
    <location>
        <begin position="578"/>
        <end position="713"/>
    </location>
</feature>
<gene>
    <name evidence="13" type="ORF">CBR_g40640</name>
</gene>
<evidence type="ECO:0000256" key="5">
    <source>
        <dbReference type="ARBA" id="ARBA00022679"/>
    </source>
</evidence>
<reference evidence="13 14" key="1">
    <citation type="journal article" date="2018" name="Cell">
        <title>The Chara Genome: Secondary Complexity and Implications for Plant Terrestrialization.</title>
        <authorList>
            <person name="Nishiyama T."/>
            <person name="Sakayama H."/>
            <person name="Vries J.D."/>
            <person name="Buschmann H."/>
            <person name="Saint-Marcoux D."/>
            <person name="Ullrich K.K."/>
            <person name="Haas F.B."/>
            <person name="Vanderstraeten L."/>
            <person name="Becker D."/>
            <person name="Lang D."/>
            <person name="Vosolsobe S."/>
            <person name="Rombauts S."/>
            <person name="Wilhelmsson P.K.I."/>
            <person name="Janitza P."/>
            <person name="Kern R."/>
            <person name="Heyl A."/>
            <person name="Rumpler F."/>
            <person name="Villalobos L.I.A.C."/>
            <person name="Clay J.M."/>
            <person name="Skokan R."/>
            <person name="Toyoda A."/>
            <person name="Suzuki Y."/>
            <person name="Kagoshima H."/>
            <person name="Schijlen E."/>
            <person name="Tajeshwar N."/>
            <person name="Catarino B."/>
            <person name="Hetherington A.J."/>
            <person name="Saltykova A."/>
            <person name="Bonnot C."/>
            <person name="Breuninger H."/>
            <person name="Symeonidi A."/>
            <person name="Radhakrishnan G.V."/>
            <person name="Van Nieuwerburgh F."/>
            <person name="Deforce D."/>
            <person name="Chang C."/>
            <person name="Karol K.G."/>
            <person name="Hedrich R."/>
            <person name="Ulvskov P."/>
            <person name="Glockner G."/>
            <person name="Delwiche C.F."/>
            <person name="Petrasek J."/>
            <person name="Van de Peer Y."/>
            <person name="Friml J."/>
            <person name="Beilby M."/>
            <person name="Dolan L."/>
            <person name="Kohara Y."/>
            <person name="Sugano S."/>
            <person name="Fujiyama A."/>
            <person name="Delaux P.-M."/>
            <person name="Quint M."/>
            <person name="TheiBen G."/>
            <person name="Hagemann M."/>
            <person name="Harholt J."/>
            <person name="Dunand C."/>
            <person name="Zachgo S."/>
            <person name="Langdale J."/>
            <person name="Maumus F."/>
            <person name="Straeten D.V.D."/>
            <person name="Gould S.B."/>
            <person name="Rensing S.A."/>
        </authorList>
    </citation>
    <scope>NUCLEOTIDE SEQUENCE [LARGE SCALE GENOMIC DNA]</scope>
    <source>
        <strain evidence="13 14">S276</strain>
    </source>
</reference>
<dbReference type="STRING" id="69332.A0A388LU38"/>
<accession>A0A388LU38</accession>
<proteinExistence type="inferred from homology"/>
<evidence type="ECO:0000256" key="2">
    <source>
        <dbReference type="ARBA" id="ARBA00022528"/>
    </source>
</evidence>
<evidence type="ECO:0000256" key="9">
    <source>
        <dbReference type="ARBA" id="ARBA00024055"/>
    </source>
</evidence>
<dbReference type="FunFam" id="3.40.50.2000:FF:000067">
    <property type="entry name" value="Digalactosyldiacylglycerol synthase 1, chloroplastic"/>
    <property type="match status" value="1"/>
</dbReference>
<evidence type="ECO:0000259" key="12">
    <source>
        <dbReference type="Pfam" id="PF00534"/>
    </source>
</evidence>
<dbReference type="CDD" id="cd01635">
    <property type="entry name" value="Glycosyltransferase_GTB-type"/>
    <property type="match status" value="1"/>
</dbReference>
<evidence type="ECO:0000256" key="7">
    <source>
        <dbReference type="ARBA" id="ARBA00023136"/>
    </source>
</evidence>
<dbReference type="Gramene" id="GBG85830">
    <property type="protein sequence ID" value="GBG85830"/>
    <property type="gene ID" value="CBR_g40640"/>
</dbReference>
<feature type="region of interest" description="Disordered" evidence="11">
    <location>
        <begin position="1"/>
        <end position="26"/>
    </location>
</feature>
<dbReference type="OrthoDB" id="44480at2759"/>
<dbReference type="SUPFAM" id="SSF53756">
    <property type="entry name" value="UDP-Glycosyltransferase/glycogen phosphorylase"/>
    <property type="match status" value="1"/>
</dbReference>
<dbReference type="EC" id="2.4.1.241" evidence="9"/>
<evidence type="ECO:0000256" key="4">
    <source>
        <dbReference type="ARBA" id="ARBA00022676"/>
    </source>
</evidence>
<dbReference type="GO" id="GO:0009707">
    <property type="term" value="C:chloroplast outer membrane"/>
    <property type="evidence" value="ECO:0007669"/>
    <property type="project" value="UniProtKB-SubCell"/>
</dbReference>
<dbReference type="Pfam" id="PF00534">
    <property type="entry name" value="Glycos_transf_1"/>
    <property type="match status" value="1"/>
</dbReference>
<evidence type="ECO:0000256" key="10">
    <source>
        <dbReference type="ARBA" id="ARBA00048651"/>
    </source>
</evidence>
<keyword evidence="4" id="KW-0328">Glycosyltransferase</keyword>
<feature type="region of interest" description="Disordered" evidence="11">
    <location>
        <begin position="739"/>
        <end position="773"/>
    </location>
</feature>
<keyword evidence="6" id="KW-1002">Plastid outer membrane</keyword>
<dbReference type="Proteomes" id="UP000265515">
    <property type="component" value="Unassembled WGS sequence"/>
</dbReference>
<dbReference type="InterPro" id="IPR044525">
    <property type="entry name" value="DGDG1/2"/>
</dbReference>
<dbReference type="AlphaFoldDB" id="A0A388LU38"/>
<dbReference type="InterPro" id="IPR001296">
    <property type="entry name" value="Glyco_trans_1"/>
</dbReference>
<evidence type="ECO:0000256" key="8">
    <source>
        <dbReference type="ARBA" id="ARBA00024013"/>
    </source>
</evidence>
<comment type="caution">
    <text evidence="13">The sequence shown here is derived from an EMBL/GenBank/DDBJ whole genome shotgun (WGS) entry which is preliminary data.</text>
</comment>
<dbReference type="PANTHER" id="PTHR46132:SF1">
    <property type="entry name" value="DIGALACTOSYLDIACYLGLYCEROL SYNTHASE 2, CHLOROPLASTIC"/>
    <property type="match status" value="1"/>
</dbReference>
<sequence length="843" mass="93637">MAPPGDEGPPERDSAQVGGGGLSSADRGISFLSRSFDRDLNLMSSRGTTSIRRLASDLRDPAVARRLWRKLEDGSKALTRVSSATSIDEFLSLSNLKQKIGPPFQGRFPHLRRSRSVPDIDFVLSSEDVWGKATSAVRNRSLVAREEWEKIKKRLPTDSRAVIKRVKDGLKEWETTAAASLKDLETTAAATKAKPQHFFQNVKKNLKLPVSQADGPGSTIGAGKLLRDPAAERMHLGSNVPPRDLPEVLEGILLRSEPFLNQLGVKKEVSDKVCDMLRSWKKKDTTRASLEVGHGSSVNGVGTCAVVDSPTTMAAEELDRRAGQITESTGYPRRKAGVHEESFDHKKCAPDGRRNVAIVTTASLPWMTGTSINPLLRAAYLARLGKNRVTLVVPWLSKNDQDLVYPKGVRFNSPAEQEDYVRNWLEARVGFKSDFKISFYPGKYSTEKRSIFAVGDVAQFIPDHDADVAVLEEPEHLTWYHHGQRWSNKFQKVVGIIHTNYLEYVRREKNGRLQAFFLERINNYCVRAFCHKVVRLSGATQEMPRSEICNVHGVCPKFLEVGENLNSKRREGSEAFDKGAYFLGKMVWGKGYRELVDLVAEHRQSLDGLRLDVFGSGDDAEEVKSTAKKLDLPFTFYDGRDHADNSLHGYKVFINPSMSDVVCTTTAEALAMGKIVVCAEHPSNEFFASFPNCYTYKTPQEFVEKVQLAMKSEPVPLSEEHQHLLSWEAATERFLKAAEIDDGTSNSPLPVKDADSTPTTPSTCNSNKRRKTPNRTMRTMGLALPDKEEVADSALALAHYVLSGFEPARMVAGALPGTMNFNPQQCKEMGLLPPVVQTPMCGL</sequence>
<keyword evidence="7" id="KW-0472">Membrane</keyword>
<dbReference type="PANTHER" id="PTHR46132">
    <property type="entry name" value="DIGALACTOSYLDIACYLGLYCEROL SYNTHASE 2, CHLOROPLASTIC"/>
    <property type="match status" value="1"/>
</dbReference>
<dbReference type="GO" id="GO:0019375">
    <property type="term" value="P:galactolipid biosynthetic process"/>
    <property type="evidence" value="ECO:0007669"/>
    <property type="project" value="TreeGrafter"/>
</dbReference>
<comment type="subcellular location">
    <subcellularLocation>
        <location evidence="8">Plastid</location>
        <location evidence="8">Chloroplast outer membrane</location>
    </subcellularLocation>
</comment>
<dbReference type="Gene3D" id="3.40.50.2000">
    <property type="entry name" value="Glycogen Phosphorylase B"/>
    <property type="match status" value="1"/>
</dbReference>
<keyword evidence="3" id="KW-0934">Plastid</keyword>
<name>A0A388LU38_CHABU</name>
<comment type="catalytic activity">
    <reaction evidence="10">
        <text>a 1,2-diacyl-3-O-(beta-D-galactosyl)-sn-glycerol + UDP-alpha-D-galactose = a 1,2-diacyl-3-O-[alpha-D-galactosyl-(1-&gt;6)-beta-D-galactosyl]-sn-glycerol + UDP + H(+)</text>
        <dbReference type="Rhea" id="RHEA:10520"/>
        <dbReference type="ChEBI" id="CHEBI:15378"/>
        <dbReference type="ChEBI" id="CHEBI:17615"/>
        <dbReference type="ChEBI" id="CHEBI:28396"/>
        <dbReference type="ChEBI" id="CHEBI:58223"/>
        <dbReference type="ChEBI" id="CHEBI:66914"/>
        <dbReference type="EC" id="2.4.1.241"/>
    </reaction>
</comment>
<keyword evidence="14" id="KW-1185">Reference proteome</keyword>
<evidence type="ECO:0000256" key="6">
    <source>
        <dbReference type="ARBA" id="ARBA00022805"/>
    </source>
</evidence>
<evidence type="ECO:0000256" key="11">
    <source>
        <dbReference type="SAM" id="MobiDB-lite"/>
    </source>
</evidence>
<evidence type="ECO:0000256" key="3">
    <source>
        <dbReference type="ARBA" id="ARBA00022640"/>
    </source>
</evidence>
<dbReference type="GO" id="GO:0046481">
    <property type="term" value="F:digalactosyldiacylglycerol synthase activity"/>
    <property type="evidence" value="ECO:0007669"/>
    <property type="project" value="UniProtKB-EC"/>
</dbReference>
<keyword evidence="2" id="KW-0150">Chloroplast</keyword>
<dbReference type="EMBL" id="BFEA01000536">
    <property type="protein sequence ID" value="GBG85830.1"/>
    <property type="molecule type" value="Genomic_DNA"/>
</dbReference>